<reference evidence="1" key="2">
    <citation type="journal article" date="2015" name="Data Brief">
        <title>Shoot transcriptome of the giant reed, Arundo donax.</title>
        <authorList>
            <person name="Barrero R.A."/>
            <person name="Guerrero F.D."/>
            <person name="Moolhuijzen P."/>
            <person name="Goolsby J.A."/>
            <person name="Tidwell J."/>
            <person name="Bellgard S.E."/>
            <person name="Bellgard M.I."/>
        </authorList>
    </citation>
    <scope>NUCLEOTIDE SEQUENCE</scope>
    <source>
        <tissue evidence="1">Shoot tissue taken approximately 20 cm above the soil surface</tissue>
    </source>
</reference>
<sequence length="44" mass="5232">MTTERQPATQQVWMRKIRLREPCVLLHVCKGRTESCGLYSRKKL</sequence>
<dbReference type="EMBL" id="GBRH01164925">
    <property type="protein sequence ID" value="JAE32971.1"/>
    <property type="molecule type" value="Transcribed_RNA"/>
</dbReference>
<proteinExistence type="predicted"/>
<evidence type="ECO:0000313" key="1">
    <source>
        <dbReference type="EMBL" id="JAE32971.1"/>
    </source>
</evidence>
<name>A0A0A9HDQ0_ARUDO</name>
<reference evidence="1" key="1">
    <citation type="submission" date="2014-09" db="EMBL/GenBank/DDBJ databases">
        <authorList>
            <person name="Magalhaes I.L.F."/>
            <person name="Oliveira U."/>
            <person name="Santos F.R."/>
            <person name="Vidigal T.H.D.A."/>
            <person name="Brescovit A.D."/>
            <person name="Santos A.J."/>
        </authorList>
    </citation>
    <scope>NUCLEOTIDE SEQUENCE</scope>
    <source>
        <tissue evidence="1">Shoot tissue taken approximately 20 cm above the soil surface</tissue>
    </source>
</reference>
<protein>
    <submittedName>
        <fullName evidence="1">HGD</fullName>
    </submittedName>
</protein>
<dbReference type="AlphaFoldDB" id="A0A0A9HDQ0"/>
<accession>A0A0A9HDQ0</accession>
<organism evidence="1">
    <name type="scientific">Arundo donax</name>
    <name type="common">Giant reed</name>
    <name type="synonym">Donax arundinaceus</name>
    <dbReference type="NCBI Taxonomy" id="35708"/>
    <lineage>
        <taxon>Eukaryota</taxon>
        <taxon>Viridiplantae</taxon>
        <taxon>Streptophyta</taxon>
        <taxon>Embryophyta</taxon>
        <taxon>Tracheophyta</taxon>
        <taxon>Spermatophyta</taxon>
        <taxon>Magnoliopsida</taxon>
        <taxon>Liliopsida</taxon>
        <taxon>Poales</taxon>
        <taxon>Poaceae</taxon>
        <taxon>PACMAD clade</taxon>
        <taxon>Arundinoideae</taxon>
        <taxon>Arundineae</taxon>
        <taxon>Arundo</taxon>
    </lineage>
</organism>